<dbReference type="Proteomes" id="UP000242224">
    <property type="component" value="Unassembled WGS sequence"/>
</dbReference>
<evidence type="ECO:0000256" key="3">
    <source>
        <dbReference type="ARBA" id="ARBA00023315"/>
    </source>
</evidence>
<dbReference type="InterPro" id="IPR002123">
    <property type="entry name" value="Plipid/glycerol_acylTrfase"/>
</dbReference>
<name>A0ABX3MRW2_9RHOB</name>
<feature type="domain" description="Phospholipid/glycerol acyltransferase" evidence="4">
    <location>
        <begin position="37"/>
        <end position="159"/>
    </location>
</feature>
<dbReference type="EMBL" id="MPZS01000001">
    <property type="protein sequence ID" value="OOY14286.1"/>
    <property type="molecule type" value="Genomic_DNA"/>
</dbReference>
<comment type="pathway">
    <text evidence="1">Lipid metabolism.</text>
</comment>
<evidence type="ECO:0000256" key="1">
    <source>
        <dbReference type="ARBA" id="ARBA00005189"/>
    </source>
</evidence>
<dbReference type="CDD" id="cd07989">
    <property type="entry name" value="LPLAT_AGPAT-like"/>
    <property type="match status" value="1"/>
</dbReference>
<dbReference type="SUPFAM" id="SSF69593">
    <property type="entry name" value="Glycerol-3-phosphate (1)-acyltransferase"/>
    <property type="match status" value="1"/>
</dbReference>
<proteinExistence type="predicted"/>
<dbReference type="Pfam" id="PF01553">
    <property type="entry name" value="Acyltransferase"/>
    <property type="match status" value="1"/>
</dbReference>
<dbReference type="PANTHER" id="PTHR10434">
    <property type="entry name" value="1-ACYL-SN-GLYCEROL-3-PHOSPHATE ACYLTRANSFERASE"/>
    <property type="match status" value="1"/>
</dbReference>
<dbReference type="GO" id="GO:0016746">
    <property type="term" value="F:acyltransferase activity"/>
    <property type="evidence" value="ECO:0007669"/>
    <property type="project" value="UniProtKB-KW"/>
</dbReference>
<reference evidence="5 6" key="1">
    <citation type="submission" date="2016-11" db="EMBL/GenBank/DDBJ databases">
        <title>A multilocus sequence analysis scheme for characterization of bacteria in the genus Thioclava.</title>
        <authorList>
            <person name="Liu Y."/>
            <person name="Shao Z."/>
        </authorList>
    </citation>
    <scope>NUCLEOTIDE SEQUENCE [LARGE SCALE GENOMIC DNA]</scope>
    <source>
        <strain evidence="5 6">11.10-0-13</strain>
    </source>
</reference>
<keyword evidence="3 5" id="KW-0012">Acyltransferase</keyword>
<sequence>MRRIAARITGLAIALFARFITSPRVYYAAPPHPDRQTVYFANHRSNADTVLIWTVLGAATRAHTRPVAAADYWLKSPLRKFVGLDVFNVIPIERLRENRTENPVEKMLAALETGASLIIFPEGRRNESEAPLLEMRPGIYHLGQARPELEFVPVWIENLNGVLPRGSIIPVPLLCTLTFGAALRVEPGESRDAFMARARAALLTLAPEEVRDGS</sequence>
<organism evidence="5 6">
    <name type="scientific">Thioclava marina</name>
    <dbReference type="NCBI Taxonomy" id="1915077"/>
    <lineage>
        <taxon>Bacteria</taxon>
        <taxon>Pseudomonadati</taxon>
        <taxon>Pseudomonadota</taxon>
        <taxon>Alphaproteobacteria</taxon>
        <taxon>Rhodobacterales</taxon>
        <taxon>Paracoccaceae</taxon>
        <taxon>Thioclava</taxon>
    </lineage>
</organism>
<evidence type="ECO:0000259" key="4">
    <source>
        <dbReference type="SMART" id="SM00563"/>
    </source>
</evidence>
<gene>
    <name evidence="5" type="ORF">BMG00_09715</name>
</gene>
<keyword evidence="2" id="KW-0808">Transferase</keyword>
<accession>A0ABX3MRW2</accession>
<dbReference type="PANTHER" id="PTHR10434:SF11">
    <property type="entry name" value="1-ACYL-SN-GLYCEROL-3-PHOSPHATE ACYLTRANSFERASE"/>
    <property type="match status" value="1"/>
</dbReference>
<evidence type="ECO:0000256" key="2">
    <source>
        <dbReference type="ARBA" id="ARBA00022679"/>
    </source>
</evidence>
<keyword evidence="6" id="KW-1185">Reference proteome</keyword>
<evidence type="ECO:0000313" key="5">
    <source>
        <dbReference type="EMBL" id="OOY14286.1"/>
    </source>
</evidence>
<comment type="caution">
    <text evidence="5">The sequence shown here is derived from an EMBL/GenBank/DDBJ whole genome shotgun (WGS) entry which is preliminary data.</text>
</comment>
<dbReference type="SMART" id="SM00563">
    <property type="entry name" value="PlsC"/>
    <property type="match status" value="1"/>
</dbReference>
<evidence type="ECO:0000313" key="6">
    <source>
        <dbReference type="Proteomes" id="UP000242224"/>
    </source>
</evidence>
<protein>
    <submittedName>
        <fullName evidence="5">1-acyl-sn-glycerol-3-phosphate acyltransferase</fullName>
    </submittedName>
</protein>